<comment type="caution">
    <text evidence="3">The sequence shown here is derived from an EMBL/GenBank/DDBJ whole genome shotgun (WGS) entry which is preliminary data.</text>
</comment>
<gene>
    <name evidence="3" type="ORF">GCM10022222_39990</name>
</gene>
<reference evidence="4" key="1">
    <citation type="journal article" date="2019" name="Int. J. Syst. Evol. Microbiol.">
        <title>The Global Catalogue of Microorganisms (GCM) 10K type strain sequencing project: providing services to taxonomists for standard genome sequencing and annotation.</title>
        <authorList>
            <consortium name="The Broad Institute Genomics Platform"/>
            <consortium name="The Broad Institute Genome Sequencing Center for Infectious Disease"/>
            <person name="Wu L."/>
            <person name="Ma J."/>
        </authorList>
    </citation>
    <scope>NUCLEOTIDE SEQUENCE [LARGE SCALE GENOMIC DNA]</scope>
    <source>
        <strain evidence="4">JCM 16898</strain>
    </source>
</reference>
<protein>
    <submittedName>
        <fullName evidence="3">Thioesterase family protein</fullName>
    </submittedName>
</protein>
<dbReference type="InterPro" id="IPR050563">
    <property type="entry name" value="4-hydroxybenzoyl-CoA_TE"/>
</dbReference>
<keyword evidence="4" id="KW-1185">Reference proteome</keyword>
<dbReference type="PANTHER" id="PTHR31793">
    <property type="entry name" value="4-HYDROXYBENZOYL-COA THIOESTERASE FAMILY MEMBER"/>
    <property type="match status" value="1"/>
</dbReference>
<dbReference type="Proteomes" id="UP001500689">
    <property type="component" value="Unassembled WGS sequence"/>
</dbReference>
<evidence type="ECO:0000313" key="4">
    <source>
        <dbReference type="Proteomes" id="UP001500689"/>
    </source>
</evidence>
<dbReference type="Pfam" id="PF13279">
    <property type="entry name" value="4HBT_2"/>
    <property type="match status" value="1"/>
</dbReference>
<evidence type="ECO:0000256" key="1">
    <source>
        <dbReference type="ARBA" id="ARBA00005953"/>
    </source>
</evidence>
<dbReference type="RefSeq" id="WP_344861920.1">
    <property type="nucleotide sequence ID" value="NZ_BAAAZN010000008.1"/>
</dbReference>
<dbReference type="InterPro" id="IPR029069">
    <property type="entry name" value="HotDog_dom_sf"/>
</dbReference>
<evidence type="ECO:0000313" key="3">
    <source>
        <dbReference type="EMBL" id="GAA3552373.1"/>
    </source>
</evidence>
<sequence>MVSYPHWHTVPLRWKDNDVYGHVNNVVHYALMDTVINTWLVERGGLDIATGPVIGLCVESHCAYHASVSFPDSLRIGLRVAHLGRSSVRYEIGMYSTADVLVAEGHFVHVFVDRETRRPVSVSGKLRESLAELLLPA</sequence>
<dbReference type="CDD" id="cd00586">
    <property type="entry name" value="4HBT"/>
    <property type="match status" value="1"/>
</dbReference>
<comment type="similarity">
    <text evidence="1">Belongs to the 4-hydroxybenzoyl-CoA thioesterase family.</text>
</comment>
<dbReference type="SUPFAM" id="SSF54637">
    <property type="entry name" value="Thioesterase/thiol ester dehydrase-isomerase"/>
    <property type="match status" value="1"/>
</dbReference>
<dbReference type="PANTHER" id="PTHR31793:SF27">
    <property type="entry name" value="NOVEL THIOESTERASE SUPERFAMILY DOMAIN AND SAPOSIN A-TYPE DOMAIN CONTAINING PROTEIN (0610012H03RIK)"/>
    <property type="match status" value="1"/>
</dbReference>
<accession>A0ABP6WMU9</accession>
<dbReference type="EMBL" id="BAAAZN010000008">
    <property type="protein sequence ID" value="GAA3552373.1"/>
    <property type="molecule type" value="Genomic_DNA"/>
</dbReference>
<name>A0ABP6WMU9_9PSEU</name>
<dbReference type="Gene3D" id="3.10.129.10">
    <property type="entry name" value="Hotdog Thioesterase"/>
    <property type="match status" value="1"/>
</dbReference>
<organism evidence="3 4">
    <name type="scientific">Amycolatopsis ultiminotia</name>
    <dbReference type="NCBI Taxonomy" id="543629"/>
    <lineage>
        <taxon>Bacteria</taxon>
        <taxon>Bacillati</taxon>
        <taxon>Actinomycetota</taxon>
        <taxon>Actinomycetes</taxon>
        <taxon>Pseudonocardiales</taxon>
        <taxon>Pseudonocardiaceae</taxon>
        <taxon>Amycolatopsis</taxon>
    </lineage>
</organism>
<proteinExistence type="inferred from homology"/>
<evidence type="ECO:0000256" key="2">
    <source>
        <dbReference type="ARBA" id="ARBA00022801"/>
    </source>
</evidence>
<keyword evidence="2" id="KW-0378">Hydrolase</keyword>